<proteinExistence type="predicted"/>
<dbReference type="Proteomes" id="UP001303211">
    <property type="component" value="Chromosome"/>
</dbReference>
<evidence type="ECO:0000313" key="2">
    <source>
        <dbReference type="Proteomes" id="UP001303211"/>
    </source>
</evidence>
<dbReference type="Pfam" id="PF14375">
    <property type="entry name" value="Cys_rich_CWC"/>
    <property type="match status" value="1"/>
</dbReference>
<accession>A0ABZ0J250</accession>
<dbReference type="EMBL" id="CP136921">
    <property type="protein sequence ID" value="WOO31640.1"/>
    <property type="molecule type" value="Genomic_DNA"/>
</dbReference>
<dbReference type="RefSeq" id="WP_317701119.1">
    <property type="nucleotide sequence ID" value="NZ_CP136921.1"/>
</dbReference>
<name>A0ABZ0J250_9BURK</name>
<sequence length="70" mass="7479">MPESNSDCPLCGQSNQCAMVAGLPATRCWCMTQPVAPAALQQLPPERRGLACICPECARPLPPMQQSLPI</sequence>
<organism evidence="1 2">
    <name type="scientific">Diaphorobacter limosus</name>
    <dbReference type="NCBI Taxonomy" id="3036128"/>
    <lineage>
        <taxon>Bacteria</taxon>
        <taxon>Pseudomonadati</taxon>
        <taxon>Pseudomonadota</taxon>
        <taxon>Betaproteobacteria</taxon>
        <taxon>Burkholderiales</taxon>
        <taxon>Comamonadaceae</taxon>
        <taxon>Diaphorobacter</taxon>
    </lineage>
</organism>
<evidence type="ECO:0000313" key="1">
    <source>
        <dbReference type="EMBL" id="WOO31640.1"/>
    </source>
</evidence>
<reference evidence="1 2" key="1">
    <citation type="submission" date="2023-03" db="EMBL/GenBank/DDBJ databases">
        <title>Diaphorobacter basophil sp. nov., isolated from a sewage-treatment plant.</title>
        <authorList>
            <person name="Yang K."/>
        </authorList>
    </citation>
    <scope>NUCLEOTIDE SEQUENCE [LARGE SCALE GENOMIC DNA]</scope>
    <source>
        <strain evidence="1 2">Y-1</strain>
    </source>
</reference>
<keyword evidence="2" id="KW-1185">Reference proteome</keyword>
<gene>
    <name evidence="1" type="ORF">P4826_14670</name>
</gene>
<dbReference type="InterPro" id="IPR032720">
    <property type="entry name" value="Cys_rich_CWC"/>
</dbReference>
<protein>
    <submittedName>
        <fullName evidence="1">Cysteine-rich CWC family protein</fullName>
    </submittedName>
</protein>